<name>A0ABQ5HXS9_9ASTR</name>
<evidence type="ECO:0000313" key="1">
    <source>
        <dbReference type="EMBL" id="GJT92628.1"/>
    </source>
</evidence>
<reference evidence="1" key="1">
    <citation type="journal article" date="2022" name="Int. J. Mol. Sci.">
        <title>Draft Genome of Tanacetum Coccineum: Genomic Comparison of Closely Related Tanacetum-Family Plants.</title>
        <authorList>
            <person name="Yamashiro T."/>
            <person name="Shiraishi A."/>
            <person name="Nakayama K."/>
            <person name="Satake H."/>
        </authorList>
    </citation>
    <scope>NUCLEOTIDE SEQUENCE</scope>
</reference>
<dbReference type="EMBL" id="BQNB010020127">
    <property type="protein sequence ID" value="GJT92628.1"/>
    <property type="molecule type" value="Genomic_DNA"/>
</dbReference>
<organism evidence="1 2">
    <name type="scientific">Tanacetum coccineum</name>
    <dbReference type="NCBI Taxonomy" id="301880"/>
    <lineage>
        <taxon>Eukaryota</taxon>
        <taxon>Viridiplantae</taxon>
        <taxon>Streptophyta</taxon>
        <taxon>Embryophyta</taxon>
        <taxon>Tracheophyta</taxon>
        <taxon>Spermatophyta</taxon>
        <taxon>Magnoliopsida</taxon>
        <taxon>eudicotyledons</taxon>
        <taxon>Gunneridae</taxon>
        <taxon>Pentapetalae</taxon>
        <taxon>asterids</taxon>
        <taxon>campanulids</taxon>
        <taxon>Asterales</taxon>
        <taxon>Asteraceae</taxon>
        <taxon>Asteroideae</taxon>
        <taxon>Anthemideae</taxon>
        <taxon>Anthemidinae</taxon>
        <taxon>Tanacetum</taxon>
    </lineage>
</organism>
<comment type="caution">
    <text evidence="1">The sequence shown here is derived from an EMBL/GenBank/DDBJ whole genome shotgun (WGS) entry which is preliminary data.</text>
</comment>
<keyword evidence="2" id="KW-1185">Reference proteome</keyword>
<gene>
    <name evidence="1" type="ORF">Tco_1081473</name>
</gene>
<proteinExistence type="predicted"/>
<evidence type="ECO:0000313" key="2">
    <source>
        <dbReference type="Proteomes" id="UP001151760"/>
    </source>
</evidence>
<dbReference type="Proteomes" id="UP001151760">
    <property type="component" value="Unassembled WGS sequence"/>
</dbReference>
<accession>A0ABQ5HXS9</accession>
<protein>
    <submittedName>
        <fullName evidence="1">Uncharacterized protein</fullName>
    </submittedName>
</protein>
<sequence>MDSCSFDFNELNEEVLKRYPSHNDLVFSIIFVDKYVKEQSFIELNSDKSFTIMLDMYEKEKEITIYVTTNKNVGTSNTQQSGQHEIIEEPQGEGDYCPSDESYFSHCSSDTDDDNDDEILSCEVESYSKTYSNKAHLLGILRHS</sequence>
<reference evidence="1" key="2">
    <citation type="submission" date="2022-01" db="EMBL/GenBank/DDBJ databases">
        <authorList>
            <person name="Yamashiro T."/>
            <person name="Shiraishi A."/>
            <person name="Satake H."/>
            <person name="Nakayama K."/>
        </authorList>
    </citation>
    <scope>NUCLEOTIDE SEQUENCE</scope>
</reference>